<keyword evidence="3 5" id="KW-1133">Transmembrane helix</keyword>
<dbReference type="Gene3D" id="1.20.1540.10">
    <property type="entry name" value="Rhomboid-like"/>
    <property type="match status" value="1"/>
</dbReference>
<dbReference type="RefSeq" id="WP_084071339.1">
    <property type="nucleotide sequence ID" value="NZ_FWXY01000026.1"/>
</dbReference>
<name>A0A1W2E7I7_9BACT</name>
<dbReference type="GO" id="GO:0004252">
    <property type="term" value="F:serine-type endopeptidase activity"/>
    <property type="evidence" value="ECO:0007669"/>
    <property type="project" value="InterPro"/>
</dbReference>
<evidence type="ECO:0000259" key="6">
    <source>
        <dbReference type="Pfam" id="PF01694"/>
    </source>
</evidence>
<feature type="domain" description="Peptidase S54 rhomboid" evidence="6">
    <location>
        <begin position="47"/>
        <end position="177"/>
    </location>
</feature>
<dbReference type="InterPro" id="IPR035952">
    <property type="entry name" value="Rhomboid-like_sf"/>
</dbReference>
<evidence type="ECO:0000313" key="7">
    <source>
        <dbReference type="EMBL" id="SMD05724.1"/>
    </source>
</evidence>
<protein>
    <submittedName>
        <fullName evidence="7">Rhomboid family protein</fullName>
    </submittedName>
</protein>
<feature type="transmembrane region" description="Helical" evidence="5">
    <location>
        <begin position="12"/>
        <end position="33"/>
    </location>
</feature>
<dbReference type="Pfam" id="PF01694">
    <property type="entry name" value="Rhomboid"/>
    <property type="match status" value="1"/>
</dbReference>
<feature type="transmembrane region" description="Helical" evidence="5">
    <location>
        <begin position="53"/>
        <end position="77"/>
    </location>
</feature>
<comment type="subcellular location">
    <subcellularLocation>
        <location evidence="1">Membrane</location>
        <topology evidence="1">Multi-pass membrane protein</topology>
    </subcellularLocation>
</comment>
<dbReference type="GO" id="GO:0016020">
    <property type="term" value="C:membrane"/>
    <property type="evidence" value="ECO:0007669"/>
    <property type="project" value="UniProtKB-SubCell"/>
</dbReference>
<dbReference type="EMBL" id="FWXY01000026">
    <property type="protein sequence ID" value="SMD05724.1"/>
    <property type="molecule type" value="Genomic_DNA"/>
</dbReference>
<dbReference type="OrthoDB" id="5419261at2"/>
<feature type="transmembrane region" description="Helical" evidence="5">
    <location>
        <begin position="133"/>
        <end position="153"/>
    </location>
</feature>
<keyword evidence="2 5" id="KW-0812">Transmembrane</keyword>
<sequence length="184" mass="19973">MKIKYNAPVILTYSILSISILAFSGNGLLAGYFSSPAHLSLFNPYFYFRLLSYIAAHGSWSHLMGNFMIILLVGPLLEEKYGSITLLEMIFITAIATALLNAVLFSTSLIGGSGIAFMLILLSSFSNIRSGEIPLTFILISILYIGSEVLSILKVDQISQFSHLAGGFIGAGYGFIRGGRTKQE</sequence>
<dbReference type="STRING" id="1121400.SAMN02746065_1267"/>
<reference evidence="7 8" key="1">
    <citation type="submission" date="2017-04" db="EMBL/GenBank/DDBJ databases">
        <authorList>
            <person name="Afonso C.L."/>
            <person name="Miller P.J."/>
            <person name="Scott M.A."/>
            <person name="Spackman E."/>
            <person name="Goraichik I."/>
            <person name="Dimitrov K.M."/>
            <person name="Suarez D.L."/>
            <person name="Swayne D.E."/>
        </authorList>
    </citation>
    <scope>NUCLEOTIDE SEQUENCE [LARGE SCALE GENOMIC DNA]</scope>
    <source>
        <strain evidence="7 8">DSM 3385</strain>
    </source>
</reference>
<dbReference type="Proteomes" id="UP000192418">
    <property type="component" value="Unassembled WGS sequence"/>
</dbReference>
<evidence type="ECO:0000256" key="5">
    <source>
        <dbReference type="SAM" id="Phobius"/>
    </source>
</evidence>
<evidence type="ECO:0000256" key="4">
    <source>
        <dbReference type="ARBA" id="ARBA00023136"/>
    </source>
</evidence>
<evidence type="ECO:0000256" key="3">
    <source>
        <dbReference type="ARBA" id="ARBA00022989"/>
    </source>
</evidence>
<feature type="transmembrane region" description="Helical" evidence="5">
    <location>
        <begin position="89"/>
        <end position="121"/>
    </location>
</feature>
<dbReference type="PANTHER" id="PTHR43066">
    <property type="entry name" value="RHOMBOID-RELATED PROTEIN"/>
    <property type="match status" value="1"/>
</dbReference>
<keyword evidence="8" id="KW-1185">Reference proteome</keyword>
<organism evidence="7 8">
    <name type="scientific">Desulfocicer vacuolatum DSM 3385</name>
    <dbReference type="NCBI Taxonomy" id="1121400"/>
    <lineage>
        <taxon>Bacteria</taxon>
        <taxon>Pseudomonadati</taxon>
        <taxon>Thermodesulfobacteriota</taxon>
        <taxon>Desulfobacteria</taxon>
        <taxon>Desulfobacterales</taxon>
        <taxon>Desulfobacteraceae</taxon>
        <taxon>Desulfocicer</taxon>
    </lineage>
</organism>
<evidence type="ECO:0000313" key="8">
    <source>
        <dbReference type="Proteomes" id="UP000192418"/>
    </source>
</evidence>
<dbReference type="SUPFAM" id="SSF144091">
    <property type="entry name" value="Rhomboid-like"/>
    <property type="match status" value="1"/>
</dbReference>
<gene>
    <name evidence="7" type="ORF">SAMN02746065_1267</name>
</gene>
<dbReference type="InterPro" id="IPR022764">
    <property type="entry name" value="Peptidase_S54_rhomboid_dom"/>
</dbReference>
<dbReference type="AlphaFoldDB" id="A0A1W2E7I7"/>
<evidence type="ECO:0000256" key="2">
    <source>
        <dbReference type="ARBA" id="ARBA00022692"/>
    </source>
</evidence>
<evidence type="ECO:0000256" key="1">
    <source>
        <dbReference type="ARBA" id="ARBA00004141"/>
    </source>
</evidence>
<keyword evidence="4 5" id="KW-0472">Membrane</keyword>
<accession>A0A1W2E7I7</accession>
<proteinExistence type="predicted"/>